<comment type="similarity">
    <text evidence="3">Belongs to the HARBI1 family.</text>
</comment>
<keyword evidence="5" id="KW-0479">Metal-binding</keyword>
<sequence>MTPVEFQLLVTLSRLGGSVSFRNLSHQFAIGDGSTATPFMDRVVELNNAILSLRDEYIYWPDANERRQMVAENERDGLKGVILVIDGTHFPLSEAPRINPFNYSDKDKNYSIQGKIICDFKKSIRSFFTGYPGSVHDSRVYRECYISQNTELYLDNDQIIGGDKGYPILANLLTPFRENCRDGEEFGFLEEDMRRFNTFYSSKRVVIEHVNGILKEQFPALKRITIPIVNEESHQKLCRLIEACAVMYNATRAERPKNLDPPPVAGRDINSNVENHLIREPEGDANIDPDYEIQAGKVMRAGVMRWFLQKY</sequence>
<dbReference type="GO" id="GO:0005634">
    <property type="term" value="C:nucleus"/>
    <property type="evidence" value="ECO:0007669"/>
    <property type="project" value="UniProtKB-SubCell"/>
</dbReference>
<dbReference type="GO" id="GO:0004518">
    <property type="term" value="F:nuclease activity"/>
    <property type="evidence" value="ECO:0007669"/>
    <property type="project" value="UniProtKB-KW"/>
</dbReference>
<keyword evidence="6" id="KW-0378">Hydrolase</keyword>
<evidence type="ECO:0000313" key="10">
    <source>
        <dbReference type="Proteomes" id="UP000708208"/>
    </source>
</evidence>
<dbReference type="Proteomes" id="UP000708208">
    <property type="component" value="Unassembled WGS sequence"/>
</dbReference>
<keyword evidence="10" id="KW-1185">Reference proteome</keyword>
<dbReference type="AlphaFoldDB" id="A0A8J2L0F4"/>
<dbReference type="PANTHER" id="PTHR22930:SF85">
    <property type="entry name" value="GH03217P-RELATED"/>
    <property type="match status" value="1"/>
</dbReference>
<dbReference type="InterPro" id="IPR045249">
    <property type="entry name" value="HARBI1-like"/>
</dbReference>
<organism evidence="9 10">
    <name type="scientific">Allacma fusca</name>
    <dbReference type="NCBI Taxonomy" id="39272"/>
    <lineage>
        <taxon>Eukaryota</taxon>
        <taxon>Metazoa</taxon>
        <taxon>Ecdysozoa</taxon>
        <taxon>Arthropoda</taxon>
        <taxon>Hexapoda</taxon>
        <taxon>Collembola</taxon>
        <taxon>Symphypleona</taxon>
        <taxon>Sminthuridae</taxon>
        <taxon>Allacma</taxon>
    </lineage>
</organism>
<name>A0A8J2L0F4_9HEXA</name>
<dbReference type="InterPro" id="IPR027806">
    <property type="entry name" value="HARBI1_dom"/>
</dbReference>
<dbReference type="OrthoDB" id="7788538at2759"/>
<evidence type="ECO:0000256" key="1">
    <source>
        <dbReference type="ARBA" id="ARBA00001968"/>
    </source>
</evidence>
<feature type="domain" description="DDE Tnp4" evidence="8">
    <location>
        <begin position="85"/>
        <end position="249"/>
    </location>
</feature>
<dbReference type="GO" id="GO:0016787">
    <property type="term" value="F:hydrolase activity"/>
    <property type="evidence" value="ECO:0007669"/>
    <property type="project" value="UniProtKB-KW"/>
</dbReference>
<comment type="subcellular location">
    <subcellularLocation>
        <location evidence="2">Nucleus</location>
    </subcellularLocation>
</comment>
<keyword evidence="4" id="KW-0540">Nuclease</keyword>
<dbReference type="Pfam" id="PF13359">
    <property type="entry name" value="DDE_Tnp_4"/>
    <property type="match status" value="1"/>
</dbReference>
<evidence type="ECO:0000256" key="2">
    <source>
        <dbReference type="ARBA" id="ARBA00004123"/>
    </source>
</evidence>
<evidence type="ECO:0000256" key="4">
    <source>
        <dbReference type="ARBA" id="ARBA00022722"/>
    </source>
</evidence>
<evidence type="ECO:0000259" key="8">
    <source>
        <dbReference type="Pfam" id="PF13359"/>
    </source>
</evidence>
<evidence type="ECO:0000256" key="3">
    <source>
        <dbReference type="ARBA" id="ARBA00006958"/>
    </source>
</evidence>
<keyword evidence="7" id="KW-0539">Nucleus</keyword>
<dbReference type="EMBL" id="CAJVCH010527676">
    <property type="protein sequence ID" value="CAG7822850.1"/>
    <property type="molecule type" value="Genomic_DNA"/>
</dbReference>
<protein>
    <recommendedName>
        <fullName evidence="8">DDE Tnp4 domain-containing protein</fullName>
    </recommendedName>
</protein>
<reference evidence="9" key="1">
    <citation type="submission" date="2021-06" db="EMBL/GenBank/DDBJ databases">
        <authorList>
            <person name="Hodson N. C."/>
            <person name="Mongue J. A."/>
            <person name="Jaron S. K."/>
        </authorList>
    </citation>
    <scope>NUCLEOTIDE SEQUENCE</scope>
</reference>
<evidence type="ECO:0000313" key="9">
    <source>
        <dbReference type="EMBL" id="CAG7822850.1"/>
    </source>
</evidence>
<comment type="caution">
    <text evidence="9">The sequence shown here is derived from an EMBL/GenBank/DDBJ whole genome shotgun (WGS) entry which is preliminary data.</text>
</comment>
<proteinExistence type="inferred from homology"/>
<evidence type="ECO:0000256" key="5">
    <source>
        <dbReference type="ARBA" id="ARBA00022723"/>
    </source>
</evidence>
<accession>A0A8J2L0F4</accession>
<gene>
    <name evidence="9" type="ORF">AFUS01_LOCUS33100</name>
</gene>
<comment type="cofactor">
    <cofactor evidence="1">
        <name>a divalent metal cation</name>
        <dbReference type="ChEBI" id="CHEBI:60240"/>
    </cofactor>
</comment>
<dbReference type="GO" id="GO:0046872">
    <property type="term" value="F:metal ion binding"/>
    <property type="evidence" value="ECO:0007669"/>
    <property type="project" value="UniProtKB-KW"/>
</dbReference>
<evidence type="ECO:0000256" key="7">
    <source>
        <dbReference type="ARBA" id="ARBA00023242"/>
    </source>
</evidence>
<dbReference type="PANTHER" id="PTHR22930">
    <property type="match status" value="1"/>
</dbReference>
<evidence type="ECO:0000256" key="6">
    <source>
        <dbReference type="ARBA" id="ARBA00022801"/>
    </source>
</evidence>